<dbReference type="HAMAP" id="MF_01984">
    <property type="entry name" value="ubiX_pad"/>
    <property type="match status" value="1"/>
</dbReference>
<evidence type="ECO:0000259" key="6">
    <source>
        <dbReference type="Pfam" id="PF02441"/>
    </source>
</evidence>
<feature type="binding site" evidence="5">
    <location>
        <position position="201"/>
    </location>
    <ligand>
        <name>dimethylallyl phosphate</name>
        <dbReference type="ChEBI" id="CHEBI:88052"/>
    </ligand>
</feature>
<comment type="catalytic activity">
    <reaction evidence="5">
        <text>dimethylallyl phosphate + FMNH2 = prenylated FMNH2 + phosphate</text>
        <dbReference type="Rhea" id="RHEA:37743"/>
        <dbReference type="ChEBI" id="CHEBI:43474"/>
        <dbReference type="ChEBI" id="CHEBI:57618"/>
        <dbReference type="ChEBI" id="CHEBI:87467"/>
        <dbReference type="ChEBI" id="CHEBI:88052"/>
        <dbReference type="EC" id="2.5.1.129"/>
    </reaction>
</comment>
<dbReference type="OrthoDB" id="9781577at2"/>
<dbReference type="Pfam" id="PF02441">
    <property type="entry name" value="Flavoprotein"/>
    <property type="match status" value="1"/>
</dbReference>
<evidence type="ECO:0000256" key="5">
    <source>
        <dbReference type="HAMAP-Rule" id="MF_01984"/>
    </source>
</evidence>
<keyword evidence="2 5" id="KW-0285">Flavoprotein</keyword>
<feature type="binding site" evidence="5">
    <location>
        <position position="185"/>
    </location>
    <ligand>
        <name>dimethylallyl phosphate</name>
        <dbReference type="ChEBI" id="CHEBI:88052"/>
    </ligand>
</feature>
<dbReference type="GO" id="GO:0106141">
    <property type="term" value="F:flavin prenyltransferase activity"/>
    <property type="evidence" value="ECO:0007669"/>
    <property type="project" value="UniProtKB-EC"/>
</dbReference>
<comment type="function">
    <text evidence="5">Flavin prenyltransferase that catalyzes the synthesis of the prenylated FMN cofactor (prenyl-FMN) for 4-hydroxy-3-polyprenylbenzoic acid decarboxylase UbiD. The prenyltransferase is metal-independent and links a dimethylallyl moiety from dimethylallyl monophosphate (DMAP) to the flavin N5 and C6 atoms of FMN.</text>
</comment>
<keyword evidence="7" id="KW-0456">Lyase</keyword>
<name>A0A518ES30_9BACT</name>
<comment type="similarity">
    <text evidence="5">Belongs to the UbiX/PAD1 family.</text>
</comment>
<dbReference type="NCBIfam" id="TIGR00421">
    <property type="entry name" value="ubiX_pad"/>
    <property type="match status" value="1"/>
</dbReference>
<comment type="caution">
    <text evidence="5">Lacks conserved residue(s) required for the propagation of feature annotation.</text>
</comment>
<protein>
    <recommendedName>
        <fullName evidence="5">Flavin prenyltransferase UbiX</fullName>
        <ecNumber evidence="5">2.5.1.129</ecNumber>
    </recommendedName>
</protein>
<dbReference type="InterPro" id="IPR003382">
    <property type="entry name" value="Flavoprotein"/>
</dbReference>
<evidence type="ECO:0000313" key="8">
    <source>
        <dbReference type="Proteomes" id="UP000320390"/>
    </source>
</evidence>
<evidence type="ECO:0000256" key="3">
    <source>
        <dbReference type="ARBA" id="ARBA00022643"/>
    </source>
</evidence>
<gene>
    <name evidence="5" type="primary">ubiX</name>
    <name evidence="7" type="ORF">Poly30_24100</name>
</gene>
<feature type="domain" description="Flavoprotein" evidence="6">
    <location>
        <begin position="16"/>
        <end position="206"/>
    </location>
</feature>
<keyword evidence="3 5" id="KW-0288">FMN</keyword>
<proteinExistence type="inferred from homology"/>
<feature type="binding site" evidence="5">
    <location>
        <begin position="23"/>
        <end position="25"/>
    </location>
    <ligand>
        <name>FMN</name>
        <dbReference type="ChEBI" id="CHEBI:58210"/>
    </ligand>
</feature>
<evidence type="ECO:0000256" key="4">
    <source>
        <dbReference type="ARBA" id="ARBA00022679"/>
    </source>
</evidence>
<feature type="binding site" evidence="5">
    <location>
        <position position="49"/>
    </location>
    <ligand>
        <name>FMN</name>
        <dbReference type="ChEBI" id="CHEBI:58210"/>
    </ligand>
</feature>
<dbReference type="EMBL" id="CP036434">
    <property type="protein sequence ID" value="QDV06893.1"/>
    <property type="molecule type" value="Genomic_DNA"/>
</dbReference>
<dbReference type="EC" id="2.5.1.129" evidence="5"/>
<evidence type="ECO:0000313" key="7">
    <source>
        <dbReference type="EMBL" id="QDV06893.1"/>
    </source>
</evidence>
<keyword evidence="8" id="KW-1185">Reference proteome</keyword>
<dbReference type="Gene3D" id="3.40.50.1950">
    <property type="entry name" value="Flavin prenyltransferase-like"/>
    <property type="match status" value="1"/>
</dbReference>
<dbReference type="InterPro" id="IPR004507">
    <property type="entry name" value="UbiX-like"/>
</dbReference>
<reference evidence="7 8" key="1">
    <citation type="submission" date="2019-02" db="EMBL/GenBank/DDBJ databases">
        <title>Deep-cultivation of Planctomycetes and their phenomic and genomic characterization uncovers novel biology.</title>
        <authorList>
            <person name="Wiegand S."/>
            <person name="Jogler M."/>
            <person name="Boedeker C."/>
            <person name="Pinto D."/>
            <person name="Vollmers J."/>
            <person name="Rivas-Marin E."/>
            <person name="Kohn T."/>
            <person name="Peeters S.H."/>
            <person name="Heuer A."/>
            <person name="Rast P."/>
            <person name="Oberbeckmann S."/>
            <person name="Bunk B."/>
            <person name="Jeske O."/>
            <person name="Meyerdierks A."/>
            <person name="Storesund J.E."/>
            <person name="Kallscheuer N."/>
            <person name="Luecker S."/>
            <person name="Lage O.M."/>
            <person name="Pohl T."/>
            <person name="Merkel B.J."/>
            <person name="Hornburger P."/>
            <person name="Mueller R.-W."/>
            <person name="Bruemmer F."/>
            <person name="Labrenz M."/>
            <person name="Spormann A.M."/>
            <person name="Op den Camp H."/>
            <person name="Overmann J."/>
            <person name="Amann R."/>
            <person name="Jetten M.S.M."/>
            <person name="Mascher T."/>
            <person name="Medema M.H."/>
            <person name="Devos D.P."/>
            <person name="Kaster A.-K."/>
            <person name="Ovreas L."/>
            <person name="Rohde M."/>
            <person name="Galperin M.Y."/>
            <person name="Jogler C."/>
        </authorList>
    </citation>
    <scope>NUCLEOTIDE SEQUENCE [LARGE SCALE GENOMIC DNA]</scope>
    <source>
        <strain evidence="7 8">Poly30</strain>
    </source>
</reference>
<evidence type="ECO:0000256" key="1">
    <source>
        <dbReference type="ARBA" id="ARBA00022602"/>
    </source>
</evidence>
<keyword evidence="1 5" id="KW-0637">Prenyltransferase</keyword>
<organism evidence="7 8">
    <name type="scientific">Saltatorellus ferox</name>
    <dbReference type="NCBI Taxonomy" id="2528018"/>
    <lineage>
        <taxon>Bacteria</taxon>
        <taxon>Pseudomonadati</taxon>
        <taxon>Planctomycetota</taxon>
        <taxon>Planctomycetia</taxon>
        <taxon>Planctomycetia incertae sedis</taxon>
        <taxon>Saltatorellus</taxon>
    </lineage>
</organism>
<sequence>MHSDPSQAKVSGRPLRFFVGITGGSGHAYAERLIVELLRAGCEVDLSITEAGCKVLRHELGVEAGVRGEALEGSLPGWLTAKGATAEELGRVRVFQSDAIEAPAASGTSLTGGVIIAPCSMGTLARVTAGFSSNLVERAADVALKEGRRLVLMPRETPLGEIHLENMLRAARLGAILLPCMPGFYHRPKTIDDLVVHVVGKVLDRLGVEQSVGARWKGLDEPVGDLGTNPEVAP</sequence>
<accession>A0A518ES30</accession>
<dbReference type="RefSeq" id="WP_145197472.1">
    <property type="nucleotide sequence ID" value="NZ_CP036434.1"/>
</dbReference>
<dbReference type="SUPFAM" id="SSF52507">
    <property type="entry name" value="Homo-oligomeric flavin-containing Cys decarboxylases, HFCD"/>
    <property type="match status" value="1"/>
</dbReference>
<dbReference type="Proteomes" id="UP000320390">
    <property type="component" value="Chromosome"/>
</dbReference>
<feature type="binding site" evidence="5">
    <location>
        <begin position="120"/>
        <end position="123"/>
    </location>
    <ligand>
        <name>FMN</name>
        <dbReference type="ChEBI" id="CHEBI:58210"/>
    </ligand>
</feature>
<dbReference type="GO" id="GO:0016829">
    <property type="term" value="F:lyase activity"/>
    <property type="evidence" value="ECO:0007669"/>
    <property type="project" value="UniProtKB-KW"/>
</dbReference>
<evidence type="ECO:0000256" key="2">
    <source>
        <dbReference type="ARBA" id="ARBA00022630"/>
    </source>
</evidence>
<keyword evidence="4 5" id="KW-0808">Transferase</keyword>
<dbReference type="InterPro" id="IPR036551">
    <property type="entry name" value="Flavin_trans-like"/>
</dbReference>
<dbReference type="AlphaFoldDB" id="A0A518ES30"/>
<feature type="binding site" evidence="5">
    <location>
        <position position="155"/>
    </location>
    <ligand>
        <name>FMN</name>
        <dbReference type="ChEBI" id="CHEBI:58210"/>
    </ligand>
</feature>